<dbReference type="EMBL" id="MU154683">
    <property type="protein sequence ID" value="KAF9489108.1"/>
    <property type="molecule type" value="Genomic_DNA"/>
</dbReference>
<feature type="transmembrane region" description="Helical" evidence="1">
    <location>
        <begin position="15"/>
        <end position="35"/>
    </location>
</feature>
<reference evidence="2" key="1">
    <citation type="submission" date="2020-11" db="EMBL/GenBank/DDBJ databases">
        <authorList>
            <consortium name="DOE Joint Genome Institute"/>
            <person name="Ahrendt S."/>
            <person name="Riley R."/>
            <person name="Andreopoulos W."/>
            <person name="Labutti K."/>
            <person name="Pangilinan J."/>
            <person name="Ruiz-Duenas F.J."/>
            <person name="Barrasa J.M."/>
            <person name="Sanchez-Garcia M."/>
            <person name="Camarero S."/>
            <person name="Miyauchi S."/>
            <person name="Serrano A."/>
            <person name="Linde D."/>
            <person name="Babiker R."/>
            <person name="Drula E."/>
            <person name="Ayuso-Fernandez I."/>
            <person name="Pacheco R."/>
            <person name="Padilla G."/>
            <person name="Ferreira P."/>
            <person name="Barriuso J."/>
            <person name="Kellner H."/>
            <person name="Castanera R."/>
            <person name="Alfaro M."/>
            <person name="Ramirez L."/>
            <person name="Pisabarro A.G."/>
            <person name="Kuo A."/>
            <person name="Tritt A."/>
            <person name="Lipzen A."/>
            <person name="He G."/>
            <person name="Yan M."/>
            <person name="Ng V."/>
            <person name="Cullen D."/>
            <person name="Martin F."/>
            <person name="Rosso M.-N."/>
            <person name="Henrissat B."/>
            <person name="Hibbett D."/>
            <person name="Martinez A.T."/>
            <person name="Grigoriev I.V."/>
        </authorList>
    </citation>
    <scope>NUCLEOTIDE SEQUENCE</scope>
    <source>
        <strain evidence="2">ATCC 90797</strain>
    </source>
</reference>
<feature type="transmembrane region" description="Helical" evidence="1">
    <location>
        <begin position="112"/>
        <end position="132"/>
    </location>
</feature>
<comment type="caution">
    <text evidence="2">The sequence shown here is derived from an EMBL/GenBank/DDBJ whole genome shotgun (WGS) entry which is preliminary data.</text>
</comment>
<organism evidence="2 3">
    <name type="scientific">Pleurotus eryngii</name>
    <name type="common">Boletus of the steppes</name>
    <dbReference type="NCBI Taxonomy" id="5323"/>
    <lineage>
        <taxon>Eukaryota</taxon>
        <taxon>Fungi</taxon>
        <taxon>Dikarya</taxon>
        <taxon>Basidiomycota</taxon>
        <taxon>Agaricomycotina</taxon>
        <taxon>Agaricomycetes</taxon>
        <taxon>Agaricomycetidae</taxon>
        <taxon>Agaricales</taxon>
        <taxon>Pleurotineae</taxon>
        <taxon>Pleurotaceae</taxon>
        <taxon>Pleurotus</taxon>
    </lineage>
</organism>
<sequence>MQLRIYILFGASKEVALVNGILYLGSVAGWVYILVHNVSRTEALIADAVRLPPPGCPTIHVSTEWAPRYVSTAYEGILFSFAAYKAITNAVHCQETQRKHISLYCLLVRDDLLYFLAVLCILVFNNLVVVPISRCSQNLYRPHVAQSPEGNRQ</sequence>
<name>A0A9P5ZJB6_PLEER</name>
<protein>
    <submittedName>
        <fullName evidence="2">Uncharacterized protein</fullName>
    </submittedName>
</protein>
<keyword evidence="1" id="KW-1133">Transmembrane helix</keyword>
<proteinExistence type="predicted"/>
<dbReference type="Proteomes" id="UP000807025">
    <property type="component" value="Unassembled WGS sequence"/>
</dbReference>
<gene>
    <name evidence="2" type="ORF">BDN71DRAFT_1531631</name>
</gene>
<keyword evidence="1" id="KW-0472">Membrane</keyword>
<accession>A0A9P5ZJB6</accession>
<evidence type="ECO:0000313" key="2">
    <source>
        <dbReference type="EMBL" id="KAF9489108.1"/>
    </source>
</evidence>
<dbReference type="OrthoDB" id="3043139at2759"/>
<evidence type="ECO:0000256" key="1">
    <source>
        <dbReference type="SAM" id="Phobius"/>
    </source>
</evidence>
<keyword evidence="1" id="KW-0812">Transmembrane</keyword>
<dbReference type="AlphaFoldDB" id="A0A9P5ZJB6"/>
<evidence type="ECO:0000313" key="3">
    <source>
        <dbReference type="Proteomes" id="UP000807025"/>
    </source>
</evidence>
<keyword evidence="3" id="KW-1185">Reference proteome</keyword>